<evidence type="ECO:0000256" key="1">
    <source>
        <dbReference type="ARBA" id="ARBA00004370"/>
    </source>
</evidence>
<reference evidence="7 8" key="1">
    <citation type="journal article" date="2014" name="Antonie Van Leeuwenhoek">
        <title>Hyphomonas beringensis sp. nov. and Hyphomonas chukchiensis sp. nov., isolated from surface seawater of the Bering Sea and Chukchi Sea.</title>
        <authorList>
            <person name="Li C."/>
            <person name="Lai Q."/>
            <person name="Li G."/>
            <person name="Dong C."/>
            <person name="Wang J."/>
            <person name="Liao Y."/>
            <person name="Shao Z."/>
        </authorList>
    </citation>
    <scope>NUCLEOTIDE SEQUENCE [LARGE SCALE GENOMIC DNA]</scope>
    <source>
        <strain evidence="7 8">VP2</strain>
    </source>
</reference>
<dbReference type="GO" id="GO:0016020">
    <property type="term" value="C:membrane"/>
    <property type="evidence" value="ECO:0007669"/>
    <property type="project" value="UniProtKB-SubCell"/>
</dbReference>
<sequence length="387" mass="40136">MTDDSIPESSVDPGEPIDADFELAPEEGKAPKSGSGPGWLGAGLMSVVAAGLGGMIGIGGHLMMPSGLGDANEEVAALNDRIGKLEQSAPDDRAALKAGIDALANRIDNLPKGGGNSEPVDLTGIIARLDALESVEVGDTVAPEDLARALGALSDRLDVLENRPVAPDMSARIVALEREIETLRDSTLEQTKQGRSLADMLARVQTEQSDARAEAASASSVAEAALALSAIEAASRRGEPFESDYRSLRSALPTVDDVRALGPLATSGAPTLADLKDAFGAAADEARRTVPTEDSGRWGWINKFFGGAVTVRKADGTDADPFALLSRAAEALEKGDLEEAVSYTSRLDGPPGTAMSGWTEDAKRRITLENSLEAVRLALADGGAKTP</sequence>
<feature type="region of interest" description="Disordered" evidence="5">
    <location>
        <begin position="1"/>
        <end position="37"/>
    </location>
</feature>
<gene>
    <name evidence="7" type="ORF">HJA_14860</name>
</gene>
<evidence type="ECO:0000313" key="7">
    <source>
        <dbReference type="EMBL" id="KCZ86641.1"/>
    </source>
</evidence>
<evidence type="ECO:0000256" key="2">
    <source>
        <dbReference type="ARBA" id="ARBA00022692"/>
    </source>
</evidence>
<dbReference type="PANTHER" id="PTHR15415:SF7">
    <property type="entry name" value="MICOS COMPLEX SUBUNIT MIC60"/>
    <property type="match status" value="1"/>
</dbReference>
<organism evidence="7 8">
    <name type="scientific">Hyphomonas jannaschiana VP2</name>
    <dbReference type="NCBI Taxonomy" id="1280952"/>
    <lineage>
        <taxon>Bacteria</taxon>
        <taxon>Pseudomonadati</taxon>
        <taxon>Pseudomonadota</taxon>
        <taxon>Alphaproteobacteria</taxon>
        <taxon>Hyphomonadales</taxon>
        <taxon>Hyphomonadaceae</taxon>
        <taxon>Hyphomonas</taxon>
    </lineage>
</organism>
<evidence type="ECO:0000256" key="5">
    <source>
        <dbReference type="SAM" id="MobiDB-lite"/>
    </source>
</evidence>
<dbReference type="Pfam" id="PF09731">
    <property type="entry name" value="Mitofilin"/>
    <property type="match status" value="1"/>
</dbReference>
<keyword evidence="3 6" id="KW-1133">Transmembrane helix</keyword>
<accession>A0A059F7T3</accession>
<dbReference type="OrthoDB" id="7616275at2"/>
<protein>
    <recommendedName>
        <fullName evidence="9">Mitochondrial inner membrane protein</fullName>
    </recommendedName>
</protein>
<evidence type="ECO:0008006" key="9">
    <source>
        <dbReference type="Google" id="ProtNLM"/>
    </source>
</evidence>
<evidence type="ECO:0000256" key="4">
    <source>
        <dbReference type="ARBA" id="ARBA00023136"/>
    </source>
</evidence>
<dbReference type="PANTHER" id="PTHR15415">
    <property type="entry name" value="MITOFILIN"/>
    <property type="match status" value="1"/>
</dbReference>
<dbReference type="PATRIC" id="fig|1280952.3.peg.2971"/>
<proteinExistence type="predicted"/>
<feature type="compositionally biased region" description="Acidic residues" evidence="5">
    <location>
        <begin position="15"/>
        <end position="25"/>
    </location>
</feature>
<evidence type="ECO:0000256" key="3">
    <source>
        <dbReference type="ARBA" id="ARBA00022989"/>
    </source>
</evidence>
<name>A0A059F7T3_9PROT</name>
<keyword evidence="4 6" id="KW-0472">Membrane</keyword>
<dbReference type="EMBL" id="ARYJ01000012">
    <property type="protein sequence ID" value="KCZ86641.1"/>
    <property type="molecule type" value="Genomic_DNA"/>
</dbReference>
<dbReference type="eggNOG" id="COG4223">
    <property type="taxonomic scope" value="Bacteria"/>
</dbReference>
<dbReference type="InterPro" id="IPR019133">
    <property type="entry name" value="MIC60"/>
</dbReference>
<keyword evidence="8" id="KW-1185">Reference proteome</keyword>
<keyword evidence="2 6" id="KW-0812">Transmembrane</keyword>
<evidence type="ECO:0000313" key="8">
    <source>
        <dbReference type="Proteomes" id="UP000024816"/>
    </source>
</evidence>
<dbReference type="Proteomes" id="UP000024816">
    <property type="component" value="Unassembled WGS sequence"/>
</dbReference>
<dbReference type="AlphaFoldDB" id="A0A059F7T3"/>
<feature type="transmembrane region" description="Helical" evidence="6">
    <location>
        <begin position="39"/>
        <end position="58"/>
    </location>
</feature>
<dbReference type="STRING" id="1280952.HJA_14860"/>
<comment type="caution">
    <text evidence="7">The sequence shown here is derived from an EMBL/GenBank/DDBJ whole genome shotgun (WGS) entry which is preliminary data.</text>
</comment>
<comment type="subcellular location">
    <subcellularLocation>
        <location evidence="1">Membrane</location>
    </subcellularLocation>
</comment>
<dbReference type="RefSeq" id="WP_035583733.1">
    <property type="nucleotide sequence ID" value="NZ_ARYJ01000012.1"/>
</dbReference>
<evidence type="ECO:0000256" key="6">
    <source>
        <dbReference type="SAM" id="Phobius"/>
    </source>
</evidence>